<evidence type="ECO:0000256" key="1">
    <source>
        <dbReference type="ARBA" id="ARBA00004141"/>
    </source>
</evidence>
<comment type="similarity">
    <text evidence="5">Belongs to the SAT4 family.</text>
</comment>
<protein>
    <recommendedName>
        <fullName evidence="7">Rhodopsin domain-containing protein</fullName>
    </recommendedName>
</protein>
<reference evidence="8" key="1">
    <citation type="submission" date="2023-06" db="EMBL/GenBank/DDBJ databases">
        <title>Genome-scale phylogeny and comparative genomics of the fungal order Sordariales.</title>
        <authorList>
            <consortium name="Lawrence Berkeley National Laboratory"/>
            <person name="Hensen N."/>
            <person name="Bonometti L."/>
            <person name="Westerberg I."/>
            <person name="Brannstrom I.O."/>
            <person name="Guillou S."/>
            <person name="Cros-Aarteil S."/>
            <person name="Calhoun S."/>
            <person name="Haridas S."/>
            <person name="Kuo A."/>
            <person name="Mondo S."/>
            <person name="Pangilinan J."/>
            <person name="Riley R."/>
            <person name="Labutti K."/>
            <person name="Andreopoulos B."/>
            <person name="Lipzen A."/>
            <person name="Chen C."/>
            <person name="Yanf M."/>
            <person name="Daum C."/>
            <person name="Ng V."/>
            <person name="Clum A."/>
            <person name="Steindorff A."/>
            <person name="Ohm R."/>
            <person name="Martin F."/>
            <person name="Silar P."/>
            <person name="Natvig D."/>
            <person name="Lalanne C."/>
            <person name="Gautier V."/>
            <person name="Ament-Velasquez S.L."/>
            <person name="Kruys A."/>
            <person name="Hutchinson M.I."/>
            <person name="Powell A.J."/>
            <person name="Barry K."/>
            <person name="Miller A.N."/>
            <person name="Grigoriev I.V."/>
            <person name="Debuchy R."/>
            <person name="Gladieux P."/>
            <person name="Thoren M.H."/>
            <person name="Johannesson H."/>
        </authorList>
    </citation>
    <scope>NUCLEOTIDE SEQUENCE</scope>
    <source>
        <strain evidence="8">PSN4</strain>
    </source>
</reference>
<evidence type="ECO:0000313" key="9">
    <source>
        <dbReference type="Proteomes" id="UP001239445"/>
    </source>
</evidence>
<evidence type="ECO:0000256" key="4">
    <source>
        <dbReference type="ARBA" id="ARBA00023136"/>
    </source>
</evidence>
<feature type="transmembrane region" description="Helical" evidence="6">
    <location>
        <begin position="128"/>
        <end position="149"/>
    </location>
</feature>
<keyword evidence="9" id="KW-1185">Reference proteome</keyword>
<feature type="transmembrane region" description="Helical" evidence="6">
    <location>
        <begin position="17"/>
        <end position="38"/>
    </location>
</feature>
<dbReference type="AlphaFoldDB" id="A0AAJ0B731"/>
<organism evidence="8 9">
    <name type="scientific">Echria macrotheca</name>
    <dbReference type="NCBI Taxonomy" id="438768"/>
    <lineage>
        <taxon>Eukaryota</taxon>
        <taxon>Fungi</taxon>
        <taxon>Dikarya</taxon>
        <taxon>Ascomycota</taxon>
        <taxon>Pezizomycotina</taxon>
        <taxon>Sordariomycetes</taxon>
        <taxon>Sordariomycetidae</taxon>
        <taxon>Sordariales</taxon>
        <taxon>Schizotheciaceae</taxon>
        <taxon>Echria</taxon>
    </lineage>
</organism>
<keyword evidence="3 6" id="KW-1133">Transmembrane helix</keyword>
<feature type="domain" description="Rhodopsin" evidence="7">
    <location>
        <begin position="34"/>
        <end position="275"/>
    </location>
</feature>
<feature type="transmembrane region" description="Helical" evidence="6">
    <location>
        <begin position="50"/>
        <end position="72"/>
    </location>
</feature>
<evidence type="ECO:0000313" key="8">
    <source>
        <dbReference type="EMBL" id="KAK1752881.1"/>
    </source>
</evidence>
<feature type="non-terminal residue" evidence="8">
    <location>
        <position position="290"/>
    </location>
</feature>
<keyword evidence="4 6" id="KW-0472">Membrane</keyword>
<evidence type="ECO:0000256" key="6">
    <source>
        <dbReference type="SAM" id="Phobius"/>
    </source>
</evidence>
<evidence type="ECO:0000256" key="5">
    <source>
        <dbReference type="ARBA" id="ARBA00038359"/>
    </source>
</evidence>
<feature type="transmembrane region" description="Helical" evidence="6">
    <location>
        <begin position="211"/>
        <end position="232"/>
    </location>
</feature>
<dbReference type="EMBL" id="MU839838">
    <property type="protein sequence ID" value="KAK1752881.1"/>
    <property type="molecule type" value="Genomic_DNA"/>
</dbReference>
<dbReference type="GO" id="GO:0016020">
    <property type="term" value="C:membrane"/>
    <property type="evidence" value="ECO:0007669"/>
    <property type="project" value="UniProtKB-SubCell"/>
</dbReference>
<dbReference type="Pfam" id="PF20684">
    <property type="entry name" value="Fung_rhodopsin"/>
    <property type="match status" value="1"/>
</dbReference>
<evidence type="ECO:0000256" key="3">
    <source>
        <dbReference type="ARBA" id="ARBA00022989"/>
    </source>
</evidence>
<comment type="caution">
    <text evidence="8">The sequence shown here is derived from an EMBL/GenBank/DDBJ whole genome shotgun (WGS) entry which is preliminary data.</text>
</comment>
<proteinExistence type="inferred from homology"/>
<feature type="transmembrane region" description="Helical" evidence="6">
    <location>
        <begin position="177"/>
        <end position="199"/>
    </location>
</feature>
<evidence type="ECO:0000259" key="7">
    <source>
        <dbReference type="Pfam" id="PF20684"/>
    </source>
</evidence>
<dbReference type="InterPro" id="IPR052337">
    <property type="entry name" value="SAT4-like"/>
</dbReference>
<feature type="transmembrane region" description="Helical" evidence="6">
    <location>
        <begin position="252"/>
        <end position="270"/>
    </location>
</feature>
<dbReference type="InterPro" id="IPR049326">
    <property type="entry name" value="Rhodopsin_dom_fungi"/>
</dbReference>
<gene>
    <name evidence="8" type="ORF">QBC47DRAFT_281985</name>
</gene>
<dbReference type="PANTHER" id="PTHR33048:SF129">
    <property type="entry name" value="INTEGRAL MEMBRANE PROTEIN-RELATED"/>
    <property type="match status" value="1"/>
</dbReference>
<comment type="subcellular location">
    <subcellularLocation>
        <location evidence="1">Membrane</location>
        <topology evidence="1">Multi-pass membrane protein</topology>
    </subcellularLocation>
</comment>
<evidence type="ECO:0000256" key="2">
    <source>
        <dbReference type="ARBA" id="ARBA00022692"/>
    </source>
</evidence>
<sequence>MNTSGPPPPDESRGSSLIVSSAILHGFSLPIVAARLWTRAWPRNRLAWDDYSILGAVAFDLSFWILVLLAVRHGLGRPSVYVPSDDQPKARAFLYFAQHASGWAVAFAKLSIACMLFRLRGDSRAWRIFLLAMMILPLGIAAVTSGGLFSACRPLQAMWDYTTPNPVCLPETTISKLILTTALITVATDLILALLPLTFIVHMNKTLREKILLISLMGLGLIASAASICKIVNVTSKSLTGDALQDGVDVTFWGLLEIQLGIIAACVPCLKRFVERMLHRLGLLSSNTPT</sequence>
<dbReference type="Proteomes" id="UP001239445">
    <property type="component" value="Unassembled WGS sequence"/>
</dbReference>
<name>A0AAJ0B731_9PEZI</name>
<accession>A0AAJ0B731</accession>
<keyword evidence="2 6" id="KW-0812">Transmembrane</keyword>
<dbReference type="PANTHER" id="PTHR33048">
    <property type="entry name" value="PTH11-LIKE INTEGRAL MEMBRANE PROTEIN (AFU_ORTHOLOGUE AFUA_5G11245)"/>
    <property type="match status" value="1"/>
</dbReference>
<feature type="transmembrane region" description="Helical" evidence="6">
    <location>
        <begin position="92"/>
        <end position="116"/>
    </location>
</feature>